<feature type="compositionally biased region" description="Basic and acidic residues" evidence="11">
    <location>
        <begin position="593"/>
        <end position="602"/>
    </location>
</feature>
<comment type="similarity">
    <text evidence="8">Belongs to the CEP78 family.</text>
</comment>
<dbReference type="PRINTS" id="PR02062">
    <property type="entry name" value="CENTROSOME78"/>
</dbReference>
<keyword evidence="3" id="KW-0963">Cytoplasm</keyword>
<evidence type="ECO:0000256" key="10">
    <source>
        <dbReference type="SAM" id="Coils"/>
    </source>
</evidence>
<evidence type="ECO:0000313" key="12">
    <source>
        <dbReference type="Ensembl" id="ENSTMTP00000028118.1"/>
    </source>
</evidence>
<keyword evidence="6" id="KW-0206">Cytoskeleton</keyword>
<dbReference type="Ensembl" id="ENSTMTT00000029147.1">
    <property type="protein sequence ID" value="ENSTMTP00000028118.1"/>
    <property type="gene ID" value="ENSTMTG00000020456.1"/>
</dbReference>
<dbReference type="GO" id="GO:0036064">
    <property type="term" value="C:ciliary basal body"/>
    <property type="evidence" value="ECO:0007669"/>
    <property type="project" value="Ensembl"/>
</dbReference>
<dbReference type="GeneTree" id="ENSGT00390000013287"/>
<sequence length="695" mass="77243">MIDSVKIRRQSTLDFYSHYEFLCAVQGSVPLKTVTANVNQGILELNADRLKAPDWAPLLNAIRHNKTLTSIVIRSFHQQGLGESGADRPKTYFRRRIPAIRSKDMTTQLCKAIRGCLNMSSALKNLELEGLLLRERDLIFLTKGLAKTSSLESLSLAHCPIGDGGLETICQSVRNSANIKSINFTGCSLTWRGAEHLANVLKHQAMKRHGEAWAESLRYRRPDLDCMAGLRRITLNCNALVGDRGARAFAECLGEDLWLKALDMQQCGISNDGAKSLLDAFQTNTTLVILDVRKNPLIDHTLMKKLIERVLMNGNSTSSEYKWLTSPSSKDILKPKSKKRTIVLGSGRKGKATIRIGLASKKPMHPGKSPSDKDTYSPKPLPPGAYGFLPWRTAERTELEECLLKLKEERRARVKADERIMELEVENARLRNLNFSLSEVLHAQSVTNMILEDEGVLGSIETSFQKFHAFLDLLKDAGLGQLATIAGIDQSDFGLLGHPQMNSTVSKPAIIQKEKSYEEERQEQTQNNIKVSLPGLIHSQVLVNTCAIPREIQEFQVTVQQQQGLLGETEAQIDNQRKEEETSKNSRPSSSEKSVKLSEQTKGHSSKQSATSQCSFSDSNVNLKSKGSKTFSATSSEDSQNCSSKKHIYRTNETGIANVAVRGDQSKHQTADHSRNDTEGFDSEIQESIHSMKSI</sequence>
<dbReference type="FunCoup" id="A0A674K5B7">
    <property type="interactions" value="527"/>
</dbReference>
<dbReference type="GO" id="GO:0071539">
    <property type="term" value="P:protein localization to centrosome"/>
    <property type="evidence" value="ECO:0007669"/>
    <property type="project" value="Ensembl"/>
</dbReference>
<name>A0A674K5B7_9SAUR</name>
<keyword evidence="5" id="KW-0969">Cilium</keyword>
<evidence type="ECO:0000256" key="1">
    <source>
        <dbReference type="ARBA" id="ARBA00004114"/>
    </source>
</evidence>
<keyword evidence="13" id="KW-1185">Reference proteome</keyword>
<evidence type="ECO:0000256" key="11">
    <source>
        <dbReference type="SAM" id="MobiDB-lite"/>
    </source>
</evidence>
<proteinExistence type="inferred from homology"/>
<dbReference type="Gene3D" id="3.80.10.10">
    <property type="entry name" value="Ribonuclease Inhibitor"/>
    <property type="match status" value="2"/>
</dbReference>
<evidence type="ECO:0000256" key="5">
    <source>
        <dbReference type="ARBA" id="ARBA00023069"/>
    </source>
</evidence>
<dbReference type="SUPFAM" id="SSF52047">
    <property type="entry name" value="RNI-like"/>
    <property type="match status" value="1"/>
</dbReference>
<feature type="compositionally biased region" description="Basic and acidic residues" evidence="11">
    <location>
        <begin position="575"/>
        <end position="584"/>
    </location>
</feature>
<keyword evidence="10" id="KW-0175">Coiled coil</keyword>
<keyword evidence="4" id="KW-0970">Cilium biogenesis/degradation</keyword>
<organism evidence="12 13">
    <name type="scientific">Terrapene triunguis</name>
    <name type="common">Three-toed box turtle</name>
    <dbReference type="NCBI Taxonomy" id="2587831"/>
    <lineage>
        <taxon>Eukaryota</taxon>
        <taxon>Metazoa</taxon>
        <taxon>Chordata</taxon>
        <taxon>Craniata</taxon>
        <taxon>Vertebrata</taxon>
        <taxon>Euteleostomi</taxon>
        <taxon>Archelosauria</taxon>
        <taxon>Testudinata</taxon>
        <taxon>Testudines</taxon>
        <taxon>Cryptodira</taxon>
        <taxon>Durocryptodira</taxon>
        <taxon>Testudinoidea</taxon>
        <taxon>Emydidae</taxon>
        <taxon>Terrapene</taxon>
    </lineage>
</organism>
<dbReference type="InterPro" id="IPR026212">
    <property type="entry name" value="Cep78"/>
</dbReference>
<gene>
    <name evidence="12" type="primary">CEP78</name>
</gene>
<feature type="region of interest" description="Disordered" evidence="11">
    <location>
        <begin position="568"/>
        <end position="645"/>
    </location>
</feature>
<dbReference type="GO" id="GO:0005814">
    <property type="term" value="C:centriole"/>
    <property type="evidence" value="ECO:0007669"/>
    <property type="project" value="UniProtKB-SubCell"/>
</dbReference>
<dbReference type="FunFam" id="3.80.10.10:FF:000057">
    <property type="entry name" value="Centrosomal protein of 78 kDa"/>
    <property type="match status" value="1"/>
</dbReference>
<dbReference type="GO" id="GO:0030317">
    <property type="term" value="P:flagellated sperm motility"/>
    <property type="evidence" value="ECO:0007669"/>
    <property type="project" value="Ensembl"/>
</dbReference>
<feature type="compositionally biased region" description="Basic and acidic residues" evidence="11">
    <location>
        <begin position="664"/>
        <end position="678"/>
    </location>
</feature>
<dbReference type="GO" id="GO:0061512">
    <property type="term" value="P:protein localization to cilium"/>
    <property type="evidence" value="ECO:0007669"/>
    <property type="project" value="Ensembl"/>
</dbReference>
<dbReference type="PANTHER" id="PTHR24110">
    <property type="entry name" value="CENTROSOMAL PROTEIN OF 78 KDA"/>
    <property type="match status" value="1"/>
</dbReference>
<reference evidence="12" key="1">
    <citation type="submission" date="2025-08" db="UniProtKB">
        <authorList>
            <consortium name="Ensembl"/>
        </authorList>
    </citation>
    <scope>IDENTIFICATION</scope>
</reference>
<protein>
    <recommendedName>
        <fullName evidence="9">Centrosomal protein of 78 kDa</fullName>
    </recommendedName>
</protein>
<evidence type="ECO:0000256" key="9">
    <source>
        <dbReference type="ARBA" id="ARBA00069623"/>
    </source>
</evidence>
<evidence type="ECO:0000256" key="8">
    <source>
        <dbReference type="ARBA" id="ARBA00061070"/>
    </source>
</evidence>
<evidence type="ECO:0000256" key="2">
    <source>
        <dbReference type="ARBA" id="ARBA00004120"/>
    </source>
</evidence>
<evidence type="ECO:0000256" key="7">
    <source>
        <dbReference type="ARBA" id="ARBA00023273"/>
    </source>
</evidence>
<dbReference type="PANTHER" id="PTHR24110:SF3">
    <property type="entry name" value="CENTROSOMAL PROTEIN OF 78 KDA"/>
    <property type="match status" value="1"/>
</dbReference>
<dbReference type="AlphaFoldDB" id="A0A674K5B7"/>
<feature type="region of interest" description="Disordered" evidence="11">
    <location>
        <begin position="358"/>
        <end position="379"/>
    </location>
</feature>
<feature type="compositionally biased region" description="Polar residues" evidence="11">
    <location>
        <begin position="606"/>
        <end position="643"/>
    </location>
</feature>
<reference evidence="12" key="2">
    <citation type="submission" date="2025-09" db="UniProtKB">
        <authorList>
            <consortium name="Ensembl"/>
        </authorList>
    </citation>
    <scope>IDENTIFICATION</scope>
</reference>
<dbReference type="FunFam" id="3.80.10.10:FF:000070">
    <property type="entry name" value="Centrosomal protein of 78 kDa"/>
    <property type="match status" value="1"/>
</dbReference>
<evidence type="ECO:0000256" key="6">
    <source>
        <dbReference type="ARBA" id="ARBA00023212"/>
    </source>
</evidence>
<evidence type="ECO:0000313" key="13">
    <source>
        <dbReference type="Proteomes" id="UP000472274"/>
    </source>
</evidence>
<comment type="subcellular location">
    <subcellularLocation>
        <location evidence="2">Cytoplasm</location>
        <location evidence="2">Cytoskeleton</location>
        <location evidence="2">Cilium basal body</location>
    </subcellularLocation>
    <subcellularLocation>
        <location evidence="1">Cytoplasm</location>
        <location evidence="1">Cytoskeleton</location>
        <location evidence="1">Microtubule organizing center</location>
        <location evidence="1">Centrosome</location>
        <location evidence="1">Centriole</location>
    </subcellularLocation>
</comment>
<dbReference type="InterPro" id="IPR032675">
    <property type="entry name" value="LRR_dom_sf"/>
</dbReference>
<dbReference type="InParanoid" id="A0A674K5B7"/>
<dbReference type="GO" id="GO:0031397">
    <property type="term" value="P:negative regulation of protein ubiquitination"/>
    <property type="evidence" value="ECO:0007669"/>
    <property type="project" value="Ensembl"/>
</dbReference>
<feature type="region of interest" description="Disordered" evidence="11">
    <location>
        <begin position="661"/>
        <end position="695"/>
    </location>
</feature>
<dbReference type="Proteomes" id="UP000472274">
    <property type="component" value="Unplaced"/>
</dbReference>
<dbReference type="GO" id="GO:0044782">
    <property type="term" value="P:cilium organization"/>
    <property type="evidence" value="ECO:0007669"/>
    <property type="project" value="Ensembl"/>
</dbReference>
<accession>A0A674K5B7</accession>
<dbReference type="SMART" id="SM00368">
    <property type="entry name" value="LRR_RI"/>
    <property type="match status" value="4"/>
</dbReference>
<dbReference type="GO" id="GO:0005813">
    <property type="term" value="C:centrosome"/>
    <property type="evidence" value="ECO:0007669"/>
    <property type="project" value="Ensembl"/>
</dbReference>
<evidence type="ECO:0000256" key="3">
    <source>
        <dbReference type="ARBA" id="ARBA00022490"/>
    </source>
</evidence>
<dbReference type="InterPro" id="IPR001611">
    <property type="entry name" value="Leu-rich_rpt"/>
</dbReference>
<feature type="coiled-coil region" evidence="10">
    <location>
        <begin position="406"/>
        <end position="433"/>
    </location>
</feature>
<feature type="compositionally biased region" description="Polar residues" evidence="11">
    <location>
        <begin position="686"/>
        <end position="695"/>
    </location>
</feature>
<evidence type="ECO:0000256" key="4">
    <source>
        <dbReference type="ARBA" id="ARBA00022794"/>
    </source>
</evidence>
<keyword evidence="7" id="KW-0966">Cell projection</keyword>
<dbReference type="Pfam" id="PF13516">
    <property type="entry name" value="LRR_6"/>
    <property type="match status" value="2"/>
</dbReference>